<dbReference type="PROSITE" id="PS51186">
    <property type="entry name" value="GNAT"/>
    <property type="match status" value="1"/>
</dbReference>
<gene>
    <name evidence="2" type="ORF">EZ315_08520</name>
</gene>
<reference evidence="2 3" key="1">
    <citation type="submission" date="2019-02" db="EMBL/GenBank/DDBJ databases">
        <title>Isolation and identification of novel species under the genus Muribaculum.</title>
        <authorList>
            <person name="Miyake S."/>
            <person name="Ding Y."/>
            <person name="Low A."/>
            <person name="Soh M."/>
            <person name="Seedorf H."/>
        </authorList>
    </citation>
    <scope>NUCLEOTIDE SEQUENCE [LARGE SCALE GENOMIC DNA]</scope>
    <source>
        <strain evidence="2 3">TLL-A3</strain>
    </source>
</reference>
<sequence length="204" mass="23333">MIQEEFIDMIEIQPVVPEDIPEIMKLVSECWKDYFADTSEALLYAACGMIVRNNYLEPDLSFKAIENGKIAAIVFAGTADSVSNPEKFYEDRLSVLEKGEGEWLKTQRAYHIKADTECKKLLDDTTFKLALFMSTVKGSGRLLLDHLIGILQEKGYKRMALWTDTSCSYDYYPSHGFTQQSSLKIPEYSTPDEDYVLMTFTKEI</sequence>
<dbReference type="AlphaFoldDB" id="A0A4Z0VBL5"/>
<dbReference type="RefSeq" id="WP_135471683.1">
    <property type="nucleotide sequence ID" value="NZ_SJSA01000001.1"/>
</dbReference>
<dbReference type="Proteomes" id="UP000297635">
    <property type="component" value="Unassembled WGS sequence"/>
</dbReference>
<dbReference type="SUPFAM" id="SSF55729">
    <property type="entry name" value="Acyl-CoA N-acyltransferases (Nat)"/>
    <property type="match status" value="1"/>
</dbReference>
<dbReference type="InterPro" id="IPR000182">
    <property type="entry name" value="GNAT_dom"/>
</dbReference>
<proteinExistence type="predicted"/>
<evidence type="ECO:0000313" key="3">
    <source>
        <dbReference type="Proteomes" id="UP000297635"/>
    </source>
</evidence>
<organism evidence="2 3">
    <name type="scientific">Duncaniella freteri</name>
    <dbReference type="NCBI Taxonomy" id="2530391"/>
    <lineage>
        <taxon>Bacteria</taxon>
        <taxon>Pseudomonadati</taxon>
        <taxon>Bacteroidota</taxon>
        <taxon>Bacteroidia</taxon>
        <taxon>Bacteroidales</taxon>
        <taxon>Muribaculaceae</taxon>
        <taxon>Duncaniella</taxon>
    </lineage>
</organism>
<name>A0A4Z0VBL5_9BACT</name>
<dbReference type="GO" id="GO:0016747">
    <property type="term" value="F:acyltransferase activity, transferring groups other than amino-acyl groups"/>
    <property type="evidence" value="ECO:0007669"/>
    <property type="project" value="InterPro"/>
</dbReference>
<keyword evidence="3" id="KW-1185">Reference proteome</keyword>
<dbReference type="GeneID" id="82149833"/>
<evidence type="ECO:0000313" key="2">
    <source>
        <dbReference type="EMBL" id="TGG40700.1"/>
    </source>
</evidence>
<protein>
    <recommendedName>
        <fullName evidence="1">N-acetyltransferase domain-containing protein</fullName>
    </recommendedName>
</protein>
<dbReference type="Gene3D" id="3.40.630.30">
    <property type="match status" value="1"/>
</dbReference>
<accession>A0A4Z0VBL5</accession>
<dbReference type="InterPro" id="IPR016181">
    <property type="entry name" value="Acyl_CoA_acyltransferase"/>
</dbReference>
<dbReference type="EMBL" id="SJSA01000001">
    <property type="protein sequence ID" value="TGG40700.1"/>
    <property type="molecule type" value="Genomic_DNA"/>
</dbReference>
<evidence type="ECO:0000259" key="1">
    <source>
        <dbReference type="PROSITE" id="PS51186"/>
    </source>
</evidence>
<comment type="caution">
    <text evidence="2">The sequence shown here is derived from an EMBL/GenBank/DDBJ whole genome shotgun (WGS) entry which is preliminary data.</text>
</comment>
<feature type="domain" description="N-acetyltransferase" evidence="1">
    <location>
        <begin position="10"/>
        <end position="203"/>
    </location>
</feature>